<dbReference type="Proteomes" id="UP000188268">
    <property type="component" value="Unassembled WGS sequence"/>
</dbReference>
<dbReference type="Pfam" id="PF13966">
    <property type="entry name" value="zf-RVT"/>
    <property type="match status" value="1"/>
</dbReference>
<gene>
    <name evidence="3" type="ORF">CCACVL1_02947</name>
</gene>
<feature type="region of interest" description="Disordered" evidence="1">
    <location>
        <begin position="397"/>
        <end position="418"/>
    </location>
</feature>
<dbReference type="STRING" id="210143.A0A1R3K4J5"/>
<evidence type="ECO:0000256" key="1">
    <source>
        <dbReference type="SAM" id="MobiDB-lite"/>
    </source>
</evidence>
<dbReference type="OrthoDB" id="3261222at2759"/>
<evidence type="ECO:0000313" key="3">
    <source>
        <dbReference type="EMBL" id="OMP02012.1"/>
    </source>
</evidence>
<accession>A0A1R3K4J5</accession>
<dbReference type="SUPFAM" id="SSF55658">
    <property type="entry name" value="L9 N-domain-like"/>
    <property type="match status" value="1"/>
</dbReference>
<protein>
    <submittedName>
        <fullName evidence="3">Reverse transcriptase</fullName>
    </submittedName>
</protein>
<dbReference type="CDD" id="cd01650">
    <property type="entry name" value="RT_nLTR_like"/>
    <property type="match status" value="1"/>
</dbReference>
<organism evidence="3 4">
    <name type="scientific">Corchorus capsularis</name>
    <name type="common">Jute</name>
    <dbReference type="NCBI Taxonomy" id="210143"/>
    <lineage>
        <taxon>Eukaryota</taxon>
        <taxon>Viridiplantae</taxon>
        <taxon>Streptophyta</taxon>
        <taxon>Embryophyta</taxon>
        <taxon>Tracheophyta</taxon>
        <taxon>Spermatophyta</taxon>
        <taxon>Magnoliopsida</taxon>
        <taxon>eudicotyledons</taxon>
        <taxon>Gunneridae</taxon>
        <taxon>Pentapetalae</taxon>
        <taxon>rosids</taxon>
        <taxon>malvids</taxon>
        <taxon>Malvales</taxon>
        <taxon>Malvaceae</taxon>
        <taxon>Grewioideae</taxon>
        <taxon>Apeibeae</taxon>
        <taxon>Corchorus</taxon>
    </lineage>
</organism>
<dbReference type="PROSITE" id="PS50878">
    <property type="entry name" value="RT_POL"/>
    <property type="match status" value="1"/>
</dbReference>
<dbReference type="InterPro" id="IPR025558">
    <property type="entry name" value="DUF4283"/>
</dbReference>
<evidence type="ECO:0000313" key="4">
    <source>
        <dbReference type="Proteomes" id="UP000188268"/>
    </source>
</evidence>
<dbReference type="Gene3D" id="3.40.970.10">
    <property type="entry name" value="Ribonuclease H1, N-terminal domain"/>
    <property type="match status" value="1"/>
</dbReference>
<dbReference type="Pfam" id="PF00078">
    <property type="entry name" value="RVT_1"/>
    <property type="match status" value="1"/>
</dbReference>
<dbReference type="PANTHER" id="PTHR46890">
    <property type="entry name" value="NON-LTR RETROLELEMENT REVERSE TRANSCRIPTASE-LIKE PROTEIN-RELATED"/>
    <property type="match status" value="1"/>
</dbReference>
<dbReference type="SUPFAM" id="SSF56672">
    <property type="entry name" value="DNA/RNA polymerases"/>
    <property type="match status" value="1"/>
</dbReference>
<dbReference type="Gene3D" id="3.30.420.10">
    <property type="entry name" value="Ribonuclease H-like superfamily/Ribonuclease H"/>
    <property type="match status" value="1"/>
</dbReference>
<dbReference type="Pfam" id="PF13456">
    <property type="entry name" value="RVT_3"/>
    <property type="match status" value="1"/>
</dbReference>
<dbReference type="InterPro" id="IPR000477">
    <property type="entry name" value="RT_dom"/>
</dbReference>
<feature type="domain" description="Reverse transcriptase" evidence="2">
    <location>
        <begin position="845"/>
        <end position="1090"/>
    </location>
</feature>
<proteinExistence type="predicted"/>
<dbReference type="InterPro" id="IPR037056">
    <property type="entry name" value="RNase_H1_N_sf"/>
</dbReference>
<dbReference type="Pfam" id="PF01693">
    <property type="entry name" value="Cauli_VI"/>
    <property type="match status" value="1"/>
</dbReference>
<dbReference type="GO" id="GO:0003676">
    <property type="term" value="F:nucleic acid binding"/>
    <property type="evidence" value="ECO:0007669"/>
    <property type="project" value="InterPro"/>
</dbReference>
<keyword evidence="3" id="KW-0695">RNA-directed DNA polymerase</keyword>
<feature type="region of interest" description="Disordered" evidence="1">
    <location>
        <begin position="568"/>
        <end position="617"/>
    </location>
</feature>
<dbReference type="InterPro" id="IPR011320">
    <property type="entry name" value="RNase_H1_N"/>
</dbReference>
<dbReference type="InterPro" id="IPR036397">
    <property type="entry name" value="RNaseH_sf"/>
</dbReference>
<dbReference type="EMBL" id="AWWV01006318">
    <property type="protein sequence ID" value="OMP02012.1"/>
    <property type="molecule type" value="Genomic_DNA"/>
</dbReference>
<comment type="caution">
    <text evidence="3">The sequence shown here is derived from an EMBL/GenBank/DDBJ whole genome shotgun (WGS) entry which is preliminary data.</text>
</comment>
<dbReference type="InterPro" id="IPR026960">
    <property type="entry name" value="RVT-Znf"/>
</dbReference>
<sequence length="1631" mass="184123">MIEFGYSQSLLKSREFLYYLFAYSRTPSNFLLSFGCNNSAVSFPVMAGASLTKMCLKLSIQEEEKDKIVTDGDWMEAPIGQQGGGYLIGKLLLHKPTTAEGLSAVFHQVWKLRQDMLVQEVGDRLFVFQFADVLERDRVFVSQPWLFHKALLVLREFDGVQQPESITFETCPFWVKASGIPFQMRNERVGIAVGESMGRVLDVDVTSGRYLRIRIDMDLQRPFKTVTTLTYPNGESEIKLDYEKRPDYCWVCGLVDHQETECAVAVAMKIENRFAIQKYKPDKSESSFVMERASVTPVQRHRRGGAINRQGSQSVLAKSDTDISSPFCRHVDSMFLHGRRVARTLVYDDVSCEIISKMGVGAAEAGPEFRGGFENADPRGVMDKGALTNVVAGTSRTAKKGGRLSQNGKGKGCRAENTGSSFIPLGDNSSYESYSSSFESPYAMWAGPIIGGPSQNCVILGVGPVAVGSELGLNPVENPILERGARGLNIEKGSGVGAIQEAAANSTTEEYDHTSPFVFGAGSSGNRKVRKWKKVARVSEKYSFEALCHEQPSKVGFKRSAGIGAKSVSAYGGQRKKSRENEMEVDGVGSPNPEVNKAQVAEGPGEEENTNTAAGMDKSHIGWEPSIALFGTTKDSGHLGQFDCNGRSGGLTLLWMKDECISLLSYSFWHIDVSIGSSDKWRFTGFYRQPDTSRRHESWSLLRSLSHEEFEVAIKKAWPDGDVDIVKKIKACGTVLEDCNQTTFGNLQANIAKKKKEFGSLYVMGASGNHVDLDNCNRELNKLLHQEELLWRQRSKKHWLKEGDKNTRFFHAVASSRKQKKQILSIEDETGNTYTEQTVFQMGGSKAPGPDGMSPLFFQKCWIVSKALTNRLKVILSDIIRENQSAFVPKRMIYDNAMIAFETIHFMRNKRRGRKCHMALKLDLSKAYDRVEWVFLEESMKVMGFPSKWIYLVMQCVQTVSYSVIVNEQNGEIFHPSRGIRQGDPLSPYLFLLCMESFSRLLYSASDLGKIQGVQISRLAPKVSHLFFADDSILFLTASKRSCEEVISILDVFEAASRQKINIEKSAVLFSANTSAVVKDEIMNFLGFRECWIMTRKTVMIQVVAQAIPVYLMSVFLFPKSFVQELNAMIARFWWGSGELQIWDRWINKPPSFRPSPRIESNRPNLKINELMDLENRSWKYEDVLELFIEEDTCRIFSLVVPCQNKEDRLIWNGTMLGEFTVSLAYHVARKIIRKQELPLQLRSPIWRYIWSANVMPIIQYFMWRLVWNILPTKGNLNKRGMEIAETCEVCGGEESADAHVFFNCHLSKLVWEDVCPWVLRCIEQWDYNGSFWEFNLEKAHAIGQFEKICTASWLLWALGNVASTGIGERALGIGRQSVWKPPPSGIMKINTDASFSKEDEQAELGVGIRDDGGSIIASGSRHLYFIADSLYAEVHAIVFGFEMALELGVDRSIMLSREQLMDVDPMTQLVKIEYNPPCEVWSEKEIDHVVDVQTEHWFACECLVGMFILEMEGIGRGRLPKVTWSVDEERVLLECMQTLPTYNGHFGSGWFQRITTMINTRMPEKNVTSTDINKKELVEDMAKTYVVYVDHTPGIYDTWPEAHSQVHGFRGAVHKSFATRQEAEQSFLAY</sequence>
<dbReference type="GO" id="GO:0003964">
    <property type="term" value="F:RNA-directed DNA polymerase activity"/>
    <property type="evidence" value="ECO:0007669"/>
    <property type="project" value="UniProtKB-KW"/>
</dbReference>
<name>A0A1R3K4J5_COCAP</name>
<dbReference type="InterPro" id="IPR043502">
    <property type="entry name" value="DNA/RNA_pol_sf"/>
</dbReference>
<keyword evidence="3" id="KW-0548">Nucleotidyltransferase</keyword>
<dbReference type="InterPro" id="IPR009027">
    <property type="entry name" value="Ribosomal_bL9/RNase_H1_N"/>
</dbReference>
<dbReference type="Gramene" id="OMP02012">
    <property type="protein sequence ID" value="OMP02012"/>
    <property type="gene ID" value="CCACVL1_02947"/>
</dbReference>
<dbReference type="Pfam" id="PF14111">
    <property type="entry name" value="DUF4283"/>
    <property type="match status" value="1"/>
</dbReference>
<dbReference type="PANTHER" id="PTHR46890:SF48">
    <property type="entry name" value="RNA-DIRECTED DNA POLYMERASE"/>
    <property type="match status" value="1"/>
</dbReference>
<reference evidence="3 4" key="1">
    <citation type="submission" date="2013-09" db="EMBL/GenBank/DDBJ databases">
        <title>Corchorus capsularis genome sequencing.</title>
        <authorList>
            <person name="Alam M."/>
            <person name="Haque M.S."/>
            <person name="Islam M.S."/>
            <person name="Emdad E.M."/>
            <person name="Islam M.M."/>
            <person name="Ahmed B."/>
            <person name="Halim A."/>
            <person name="Hossen Q.M.M."/>
            <person name="Hossain M.Z."/>
            <person name="Ahmed R."/>
            <person name="Khan M.M."/>
            <person name="Islam R."/>
            <person name="Rashid M.M."/>
            <person name="Khan S.A."/>
            <person name="Rahman M.S."/>
            <person name="Alam M."/>
        </authorList>
    </citation>
    <scope>NUCLEOTIDE SEQUENCE [LARGE SCALE GENOMIC DNA]</scope>
    <source>
        <strain evidence="4">cv. CVL-1</strain>
        <tissue evidence="3">Whole seedling</tissue>
    </source>
</reference>
<dbReference type="GO" id="GO:0004523">
    <property type="term" value="F:RNA-DNA hybrid ribonuclease activity"/>
    <property type="evidence" value="ECO:0007669"/>
    <property type="project" value="InterPro"/>
</dbReference>
<keyword evidence="3" id="KW-0808">Transferase</keyword>
<evidence type="ECO:0000259" key="2">
    <source>
        <dbReference type="PROSITE" id="PS50878"/>
    </source>
</evidence>
<dbReference type="InterPro" id="IPR052343">
    <property type="entry name" value="Retrotransposon-Effector_Assoc"/>
</dbReference>
<keyword evidence="4" id="KW-1185">Reference proteome</keyword>
<dbReference type="InterPro" id="IPR002156">
    <property type="entry name" value="RNaseH_domain"/>
</dbReference>